<feature type="non-terminal residue" evidence="3">
    <location>
        <position position="1"/>
    </location>
</feature>
<comment type="similarity">
    <text evidence="1">Belongs to the short-chain dehydrogenases/reductases (SDR) family.</text>
</comment>
<evidence type="ECO:0000313" key="3">
    <source>
        <dbReference type="EMBL" id="MCC4233858.1"/>
    </source>
</evidence>
<keyword evidence="2" id="KW-0560">Oxidoreductase</keyword>
<dbReference type="EMBL" id="JAJGNP010000013">
    <property type="protein sequence ID" value="MCC4233858.1"/>
    <property type="molecule type" value="Genomic_DNA"/>
</dbReference>
<evidence type="ECO:0000256" key="2">
    <source>
        <dbReference type="ARBA" id="ARBA00023002"/>
    </source>
</evidence>
<dbReference type="InterPro" id="IPR036291">
    <property type="entry name" value="NAD(P)-bd_dom_sf"/>
</dbReference>
<accession>A0ABS8H732</accession>
<proteinExistence type="inferred from homology"/>
<dbReference type="PANTHER" id="PTHR43976">
    <property type="entry name" value="SHORT CHAIN DEHYDROGENASE"/>
    <property type="match status" value="1"/>
</dbReference>
<evidence type="ECO:0000313" key="4">
    <source>
        <dbReference type="Proteomes" id="UP001198830"/>
    </source>
</evidence>
<gene>
    <name evidence="3" type="ORF">LL253_14330</name>
</gene>
<keyword evidence="4" id="KW-1185">Reference proteome</keyword>
<dbReference type="Proteomes" id="UP001198830">
    <property type="component" value="Unassembled WGS sequence"/>
</dbReference>
<evidence type="ECO:0000256" key="1">
    <source>
        <dbReference type="ARBA" id="ARBA00006484"/>
    </source>
</evidence>
<organism evidence="3 4">
    <name type="scientific">Sphingobium soli</name>
    <dbReference type="NCBI Taxonomy" id="1591116"/>
    <lineage>
        <taxon>Bacteria</taxon>
        <taxon>Pseudomonadati</taxon>
        <taxon>Pseudomonadota</taxon>
        <taxon>Alphaproteobacteria</taxon>
        <taxon>Sphingomonadales</taxon>
        <taxon>Sphingomonadaceae</taxon>
        <taxon>Sphingobium</taxon>
    </lineage>
</organism>
<reference evidence="3 4" key="1">
    <citation type="submission" date="2021-10" db="EMBL/GenBank/DDBJ databases">
        <title>The diversity and Nitrogen Metabolism of Culturable Nitrate-Utilizing Bacteria Within the Oxygen Minimum Zone of the Changjiang (Yangtze River)Estuary.</title>
        <authorList>
            <person name="Zhang D."/>
            <person name="Zheng J."/>
            <person name="Liu S."/>
            <person name="He W."/>
        </authorList>
    </citation>
    <scope>NUCLEOTIDE SEQUENCE [LARGE SCALE GENOMIC DNA]</scope>
    <source>
        <strain evidence="3 4">FXH275-2</strain>
    </source>
</reference>
<protein>
    <submittedName>
        <fullName evidence="3">SDR family NAD(P)-dependent oxidoreductase</fullName>
    </submittedName>
</protein>
<dbReference type="Gene3D" id="3.40.50.720">
    <property type="entry name" value="NAD(P)-binding Rossmann-like Domain"/>
    <property type="match status" value="1"/>
</dbReference>
<name>A0ABS8H732_9SPHN</name>
<dbReference type="InterPro" id="IPR002347">
    <property type="entry name" value="SDR_fam"/>
</dbReference>
<dbReference type="Pfam" id="PF00106">
    <property type="entry name" value="adh_short"/>
    <property type="match status" value="1"/>
</dbReference>
<dbReference type="RefSeq" id="WP_228227603.1">
    <property type="nucleotide sequence ID" value="NZ_JAJGNP010000013.1"/>
</dbReference>
<comment type="caution">
    <text evidence="3">The sequence shown here is derived from an EMBL/GenBank/DDBJ whole genome shotgun (WGS) entry which is preliminary data.</text>
</comment>
<dbReference type="InterPro" id="IPR051911">
    <property type="entry name" value="SDR_oxidoreductase"/>
</dbReference>
<dbReference type="SUPFAM" id="SSF51735">
    <property type="entry name" value="NAD(P)-binding Rossmann-fold domains"/>
    <property type="match status" value="1"/>
</dbReference>
<sequence length="161" mass="16835">GRVQHGSILSGNLRPTRVTSQWKSTASLYHASKWGMEGFFESLAQEVASFGIGVTIVEPGAARTGFRDAASTQLGAVPDAYRDTPLAHLRAVLSDPARTPGGDPQRMAERIIASIAIDPAPLRLVLGSDAQAILEKALGARLESVRAQAGSAADTDAADKS</sequence>
<dbReference type="PANTHER" id="PTHR43976:SF16">
    <property type="entry name" value="SHORT-CHAIN DEHYDROGENASE_REDUCTASE FAMILY PROTEIN"/>
    <property type="match status" value="1"/>
</dbReference>